<comment type="caution">
    <text evidence="2">The sequence shown here is derived from an EMBL/GenBank/DDBJ whole genome shotgun (WGS) entry which is preliminary data.</text>
</comment>
<evidence type="ECO:0000313" key="3">
    <source>
        <dbReference type="Proteomes" id="UP001597189"/>
    </source>
</evidence>
<feature type="signal peptide" evidence="1">
    <location>
        <begin position="1"/>
        <end position="32"/>
    </location>
</feature>
<evidence type="ECO:0008006" key="4">
    <source>
        <dbReference type="Google" id="ProtNLM"/>
    </source>
</evidence>
<proteinExistence type="predicted"/>
<dbReference type="Proteomes" id="UP001597189">
    <property type="component" value="Unassembled WGS sequence"/>
</dbReference>
<name>A0ABW4D4N2_9LACO</name>
<feature type="chain" id="PRO_5046951552" description="Cell surface protein" evidence="1">
    <location>
        <begin position="33"/>
        <end position="179"/>
    </location>
</feature>
<organism evidence="2 3">
    <name type="scientific">Levilactobacillus lanxiensis</name>
    <dbReference type="NCBI Taxonomy" id="2799568"/>
    <lineage>
        <taxon>Bacteria</taxon>
        <taxon>Bacillati</taxon>
        <taxon>Bacillota</taxon>
        <taxon>Bacilli</taxon>
        <taxon>Lactobacillales</taxon>
        <taxon>Lactobacillaceae</taxon>
        <taxon>Levilactobacillus</taxon>
    </lineage>
</organism>
<protein>
    <recommendedName>
        <fullName evidence="4">Cell surface protein</fullName>
    </recommendedName>
</protein>
<gene>
    <name evidence="2" type="ORF">ACFQ44_07365</name>
</gene>
<reference evidence="3" key="1">
    <citation type="journal article" date="2019" name="Int. J. Syst. Evol. Microbiol.">
        <title>The Global Catalogue of Microorganisms (GCM) 10K type strain sequencing project: providing services to taxonomists for standard genome sequencing and annotation.</title>
        <authorList>
            <consortium name="The Broad Institute Genomics Platform"/>
            <consortium name="The Broad Institute Genome Sequencing Center for Infectious Disease"/>
            <person name="Wu L."/>
            <person name="Ma J."/>
        </authorList>
    </citation>
    <scope>NUCLEOTIDE SEQUENCE [LARGE SCALE GENOMIC DNA]</scope>
    <source>
        <strain evidence="3">CCM 8979</strain>
    </source>
</reference>
<dbReference type="RefSeq" id="WP_203645101.1">
    <property type="nucleotide sequence ID" value="NZ_BOLN01000005.1"/>
</dbReference>
<evidence type="ECO:0000313" key="2">
    <source>
        <dbReference type="EMBL" id="MFD1455505.1"/>
    </source>
</evidence>
<keyword evidence="3" id="KW-1185">Reference proteome</keyword>
<evidence type="ECO:0000256" key="1">
    <source>
        <dbReference type="SAM" id="SignalP"/>
    </source>
</evidence>
<dbReference type="EMBL" id="JBHTOD010000005">
    <property type="protein sequence ID" value="MFD1455505.1"/>
    <property type="molecule type" value="Genomic_DNA"/>
</dbReference>
<keyword evidence="1" id="KW-0732">Signal</keyword>
<sequence length="179" mass="19807">MHKLTKQALLTATLVTLTLGGLTVTGTTSASAAYAPRYTVPTALQGNWYAYNAKAKKYQHIKLTAKTYQFSVDHSKKSANWNFPYLKKGFTQSPTFKIKATGGKAFTMMSGNHGWTSFLAHNDTVSPDYKVTSLKFNGKKQKVLLAYIPTAGNQESALVYSHHKTHTQKVVHVKSSNLY</sequence>
<accession>A0ABW4D4N2</accession>